<dbReference type="Gene3D" id="2.40.128.110">
    <property type="entry name" value="Lipid/polyisoprenoid-binding, YceI-like"/>
    <property type="match status" value="1"/>
</dbReference>
<gene>
    <name evidence="3" type="ORF">FNZ56_08930</name>
</gene>
<dbReference type="PANTHER" id="PTHR34406:SF1">
    <property type="entry name" value="PROTEIN YCEI"/>
    <property type="match status" value="1"/>
</dbReference>
<proteinExistence type="predicted"/>
<organism evidence="3 4">
    <name type="scientific">Pseudoluteimonas lycopersici</name>
    <dbReference type="NCBI Taxonomy" id="1324796"/>
    <lineage>
        <taxon>Bacteria</taxon>
        <taxon>Pseudomonadati</taxon>
        <taxon>Pseudomonadota</taxon>
        <taxon>Gammaproteobacteria</taxon>
        <taxon>Lysobacterales</taxon>
        <taxon>Lysobacteraceae</taxon>
        <taxon>Pseudoluteimonas</taxon>
    </lineage>
</organism>
<dbReference type="Pfam" id="PF04264">
    <property type="entry name" value="YceI"/>
    <property type="match status" value="1"/>
</dbReference>
<dbReference type="SMART" id="SM00867">
    <property type="entry name" value="YceI"/>
    <property type="match status" value="1"/>
</dbReference>
<dbReference type="SUPFAM" id="SSF101874">
    <property type="entry name" value="YceI-like"/>
    <property type="match status" value="1"/>
</dbReference>
<keyword evidence="4" id="KW-1185">Reference proteome</keyword>
<keyword evidence="1" id="KW-0812">Transmembrane</keyword>
<dbReference type="OrthoDB" id="5966233at2"/>
<dbReference type="PANTHER" id="PTHR34406">
    <property type="entry name" value="PROTEIN YCEI"/>
    <property type="match status" value="1"/>
</dbReference>
<dbReference type="InterPro" id="IPR007372">
    <property type="entry name" value="Lipid/polyisoprenoid-bd_YceI"/>
</dbReference>
<protein>
    <submittedName>
        <fullName evidence="3">Polyisoprenoid-binding protein</fullName>
    </submittedName>
</protein>
<evidence type="ECO:0000313" key="3">
    <source>
        <dbReference type="EMBL" id="QDQ73991.1"/>
    </source>
</evidence>
<feature type="transmembrane region" description="Helical" evidence="1">
    <location>
        <begin position="20"/>
        <end position="42"/>
    </location>
</feature>
<keyword evidence="1" id="KW-1133">Transmembrane helix</keyword>
<keyword evidence="1" id="KW-0472">Membrane</keyword>
<evidence type="ECO:0000259" key="2">
    <source>
        <dbReference type="SMART" id="SM00867"/>
    </source>
</evidence>
<evidence type="ECO:0000256" key="1">
    <source>
        <dbReference type="SAM" id="Phobius"/>
    </source>
</evidence>
<feature type="domain" description="Lipid/polyisoprenoid-binding YceI-like" evidence="2">
    <location>
        <begin position="44"/>
        <end position="206"/>
    </location>
</feature>
<dbReference type="InterPro" id="IPR036761">
    <property type="entry name" value="TTHA0802/YceI-like_sf"/>
</dbReference>
<dbReference type="AlphaFoldDB" id="A0A516V681"/>
<reference evidence="3 4" key="1">
    <citation type="submission" date="2019-07" db="EMBL/GenBank/DDBJ databases">
        <title>Lysobacter weifangensis sp. nov., isolated from bensulfuron-methyl contaminated farmland soil.</title>
        <authorList>
            <person name="Zhao H."/>
        </authorList>
    </citation>
    <scope>NUCLEOTIDE SEQUENCE [LARGE SCALE GENOMIC DNA]</scope>
    <source>
        <strain evidence="3 4">CC-Bw-6</strain>
    </source>
</reference>
<name>A0A516V681_9GAMM</name>
<dbReference type="Proteomes" id="UP000315891">
    <property type="component" value="Chromosome"/>
</dbReference>
<dbReference type="EMBL" id="CP041742">
    <property type="protein sequence ID" value="QDQ73991.1"/>
    <property type="molecule type" value="Genomic_DNA"/>
</dbReference>
<evidence type="ECO:0000313" key="4">
    <source>
        <dbReference type="Proteomes" id="UP000315891"/>
    </source>
</evidence>
<accession>A0A516V681</accession>
<sequence length="210" mass="23447">MRRSSRGSRGSTRSGGREALSVFGRVIATGACACVAFVAWVANAQDFDRARSRIGFELQTRWGQRLEGVFPDFEGDVEVLPDGRHRVRMTLRTASVEIIGHPNYTSFSRGDGFFAAERYPQVSFLSDPYPVALLRQGGPLHGVLEMHGVRRRQAFTIAPTPMECARPAYDCDLQVEGSVRRGDYGIDAWQIAVRDRVRFLLRVRLGEARG</sequence>